<dbReference type="PROSITE" id="PS50075">
    <property type="entry name" value="CARRIER"/>
    <property type="match status" value="1"/>
</dbReference>
<dbReference type="EMBL" id="CP122539">
    <property type="protein sequence ID" value="WGH74222.1"/>
    <property type="molecule type" value="Genomic_DNA"/>
</dbReference>
<keyword evidence="3" id="KW-1185">Reference proteome</keyword>
<dbReference type="SUPFAM" id="SSF52777">
    <property type="entry name" value="CoA-dependent acyltransferases"/>
    <property type="match status" value="4"/>
</dbReference>
<dbReference type="Pfam" id="PF00668">
    <property type="entry name" value="Condensation"/>
    <property type="match status" value="2"/>
</dbReference>
<dbReference type="Gene3D" id="2.30.38.10">
    <property type="entry name" value="Luciferase, Domain 3"/>
    <property type="match status" value="1"/>
</dbReference>
<dbReference type="Gene3D" id="1.10.1200.10">
    <property type="entry name" value="ACP-like"/>
    <property type="match status" value="1"/>
</dbReference>
<dbReference type="PROSITE" id="PS00455">
    <property type="entry name" value="AMP_BINDING"/>
    <property type="match status" value="1"/>
</dbReference>
<dbReference type="PANTHER" id="PTHR45527:SF1">
    <property type="entry name" value="FATTY ACID SYNTHASE"/>
    <property type="match status" value="1"/>
</dbReference>
<gene>
    <name evidence="2" type="ORF">P8625_08825</name>
</gene>
<dbReference type="Gene3D" id="3.30.559.30">
    <property type="entry name" value="Nonribosomal peptide synthetase, condensation domain"/>
    <property type="match status" value="2"/>
</dbReference>
<dbReference type="Gene3D" id="3.30.300.30">
    <property type="match status" value="1"/>
</dbReference>
<evidence type="ECO:0000313" key="3">
    <source>
        <dbReference type="Proteomes" id="UP001232001"/>
    </source>
</evidence>
<dbReference type="CDD" id="cd19531">
    <property type="entry name" value="LCL_NRPS-like"/>
    <property type="match status" value="1"/>
</dbReference>
<dbReference type="InterPro" id="IPR025110">
    <property type="entry name" value="AMP-bd_C"/>
</dbReference>
<dbReference type="InterPro" id="IPR045851">
    <property type="entry name" value="AMP-bd_C_sf"/>
</dbReference>
<dbReference type="InterPro" id="IPR036736">
    <property type="entry name" value="ACP-like_sf"/>
</dbReference>
<dbReference type="Pfam" id="PF13193">
    <property type="entry name" value="AMP-binding_C"/>
    <property type="match status" value="1"/>
</dbReference>
<dbReference type="NCBIfam" id="TIGR01733">
    <property type="entry name" value="AA-adenyl-dom"/>
    <property type="match status" value="1"/>
</dbReference>
<dbReference type="RefSeq" id="WP_279650103.1">
    <property type="nucleotide sequence ID" value="NZ_CP122539.1"/>
</dbReference>
<dbReference type="PANTHER" id="PTHR45527">
    <property type="entry name" value="NONRIBOSOMAL PEPTIDE SYNTHETASE"/>
    <property type="match status" value="1"/>
</dbReference>
<dbReference type="SUPFAM" id="SSF56801">
    <property type="entry name" value="Acetyl-CoA synthetase-like"/>
    <property type="match status" value="2"/>
</dbReference>
<dbReference type="InterPro" id="IPR010071">
    <property type="entry name" value="AA_adenyl_dom"/>
</dbReference>
<dbReference type="Pfam" id="PF00501">
    <property type="entry name" value="AMP-binding"/>
    <property type="match status" value="2"/>
</dbReference>
<dbReference type="Pfam" id="PF00550">
    <property type="entry name" value="PP-binding"/>
    <property type="match status" value="1"/>
</dbReference>
<dbReference type="InterPro" id="IPR000873">
    <property type="entry name" value="AMP-dep_synth/lig_dom"/>
</dbReference>
<evidence type="ECO:0000313" key="2">
    <source>
        <dbReference type="EMBL" id="WGH74222.1"/>
    </source>
</evidence>
<organism evidence="2 3">
    <name type="scientific">Tenacibaculum tangerinum</name>
    <dbReference type="NCBI Taxonomy" id="3038772"/>
    <lineage>
        <taxon>Bacteria</taxon>
        <taxon>Pseudomonadati</taxon>
        <taxon>Bacteroidota</taxon>
        <taxon>Flavobacteriia</taxon>
        <taxon>Flavobacteriales</taxon>
        <taxon>Flavobacteriaceae</taxon>
        <taxon>Tenacibaculum</taxon>
    </lineage>
</organism>
<dbReference type="InterPro" id="IPR036661">
    <property type="entry name" value="Luciferase-like_sf"/>
</dbReference>
<protein>
    <submittedName>
        <fullName evidence="2">Amino acid adenylation domain-containing protein</fullName>
    </submittedName>
</protein>
<dbReference type="SUPFAM" id="SSF47336">
    <property type="entry name" value="ACP-like"/>
    <property type="match status" value="1"/>
</dbReference>
<dbReference type="InterPro" id="IPR023213">
    <property type="entry name" value="CAT-like_dom_sf"/>
</dbReference>
<feature type="domain" description="Carrier" evidence="1">
    <location>
        <begin position="1327"/>
        <end position="1402"/>
    </location>
</feature>
<dbReference type="Gene3D" id="3.40.50.980">
    <property type="match status" value="4"/>
</dbReference>
<dbReference type="InterPro" id="IPR020845">
    <property type="entry name" value="AMP-binding_CS"/>
</dbReference>
<proteinExistence type="predicted"/>
<dbReference type="Proteomes" id="UP001232001">
    <property type="component" value="Chromosome"/>
</dbReference>
<sequence>MFREPEFQANAYTEKEQQLHSQEKQVFKNKLGISMLLTDKDMDNLTEGSFFSFSDKIGSKEVVFHCYFDETVSEHTLKNWVETNSDKLLDLPFNIVLKTNHRSFASTNESLGNYTLDNRLFFNITEDLLGKKSIASNNFTSLQITLKNNFEEYEFAESLSMNSVIQYTKDIDSKIAEKIAVSKKNSNSNNLNLQTKHITLQVLCITGETQKEAIDNAYQFLYERAKENNSYWLNFITNDKKIGEVLSTLSSEEKEYVLKSYIDKCIKKRVLIGTTEYCKAQIQYFFSLGINEVNFITSPHNIESQNFRNSISLLENVQEEKVESEENSRRDSLCPIVSPEFMEEAKTEIETQRVIKEDREDDIFQQENFTLPLTGDQKALLVLSKVSKGAMMTNSQTWALKVEGALDIDKLQKAYQKVTDRHNGMRITIDEETLEQTFHQQFAISIGVLQMEEEQNSEKFIEEFLKQEASRQYDLSKSLHRLTVLKINENYSVIVLSCNHITIDGVGVSVLYTELAAYYNNLNAKLDKTMGFDKFVKWRLVQSEEKHFKLQEKYWLDEVNTEIPVLDLPLDHARPLSNQYNGSSYLMNFQKDFFKELKDFSVENNCTYFMVVFAAFQVLLYRLSSQKKSVIGVAFNGRTIPNSDLMIGFCANIYPILCEIEPEESILDFLSRVKYKLFSAYENQDYPFSELIQKGLKNRDVSRFPFFSVAFNWDRLTLPKMDGAKVSWEVFKQEHVKLDLVPNLMEVNGELSMTLEYNTDLFDITTIERFCKYYEDILYTIIKDPKASISSLGNCIKSDVLQVQNWQGNRVTTHENTNAFHELFEYNAKLTPNKIALIQGNNKLTYKQVNEKANQLSRKFYNEGYQKGDLVGICLEKSFNQIISILGVMKAGLAYVPINPEFPESRISQLITDAVARSIITIEEYASKLPVDDSKKIILDNPELQIVLEKNSTANLALEMSREDLLYVMYTSGTTGKPKGVRIDHKGILNLAHNFSVFFKEKEIDIDQNWGWNSTFTFDGSLNALTQFYQGRTLVLLEDAKEKSPEDFWKYLHRMEVKVVDVSPSQLQFLLSGLSSGNIHTAPNLVIGGEATGQRLLEEIKNYCKQYNVTAFNVYGPTECSVVSHISVMTDHEKPVIGKTLDNVEAYVVNNLLQQVPIGAKGELLLGGVGVSNGYHNNQKLTEQKFINLPELTKSRLYKTGDIVRWLPGGVLEYVGRSDNQVQIRGVRIELGEVKTLINKMDEISECIVVAKKDTNNVNSLVVYLVLNKDIVITESELFQKMKLYLPTNMLPSSVIFIEEIPMTLNGKVDYSKLPDTNNVIKNDYVPPVKDIEKILCMIWQDALELDKIGVYDDFFFIGGHSLTAMKIIAKIQTLLGRKVTLTEIFKYSNIALLAEFLEREDKQKSDSEIITVHTEKNKERVLSFQQESFWLIDKVVEDRSIYNVTEIFEFSGEVNSNALNKALCDIVERHEVLRTVIQLNENNAPISILLDKPTDLLEIVNCDEHAFSENFLKEQQKKVFRTIFDLSKGYMLRVRLVKVSDTKSFLLLAIPHIAIDGWSMNIFKEELKFAYKNAINGNKNTFQKLPIQYADYATWQRNKFTDTYLEEQKSFWVNKLKGIPLLHSLPLDHPRQKVKSYQGTAFKHSVGKELYDKIVKFNAKHGVTMFVTLQSAFAILLRKWSSKQDIVMGTPVANRSLKEVQGLIGMFVNTMILRNEVRDNISFLSFIEQNKENIIQAFEYQDYPFNFLVENINPIRELGHSPIFQIMFALENSTESSGVFAEDVTINKVKKAYYSSKFDLTLYMNQKEEDITIEWEYDTTLFEGDTIERIAESFINLLESIVTDPNTPIKKINLSTEKFKKKILSLSKGEEQEIDNTCIHAAFEQQVLKNPESIAIEYLNTKISYQELNLKSNKIANYLISKGLKKGDFVVIHAQRSIETFSCILAVLKAGGIYLPLDSGTPKGRIKHILESSKAQFIICDKNIDKKAFENYAIINLNDQQVVEAIEKQETDNTFVKSVSSDLAYAIYTSGSSGLPKGCLLSHSNAQNLILSCRQILNFTPNSRVLQFASISFDASVFEWINALTLGSTLIIVPEEIRTIPEELSSFIKEKK</sequence>
<reference evidence="2 3" key="1">
    <citation type="submission" date="2023-04" db="EMBL/GenBank/DDBJ databases">
        <title>Tenacibaculum tangerinum sp. nov., isolated from sea tidal flat of South Korea.</title>
        <authorList>
            <person name="Lee S.H."/>
            <person name="Kim J.-J."/>
        </authorList>
    </citation>
    <scope>NUCLEOTIDE SEQUENCE [LARGE SCALE GENOMIC DNA]</scope>
    <source>
        <strain evidence="2 3">GRR-S3-23</strain>
    </source>
</reference>
<accession>A0ABY8L0Q5</accession>
<dbReference type="InterPro" id="IPR009081">
    <property type="entry name" value="PP-bd_ACP"/>
</dbReference>
<dbReference type="InterPro" id="IPR001242">
    <property type="entry name" value="Condensation_dom"/>
</dbReference>
<dbReference type="Gene3D" id="3.30.559.10">
    <property type="entry name" value="Chloramphenicol acetyltransferase-like domain"/>
    <property type="match status" value="2"/>
</dbReference>
<dbReference type="SUPFAM" id="SSF51679">
    <property type="entry name" value="Bacterial luciferase-like"/>
    <property type="match status" value="1"/>
</dbReference>
<name>A0ABY8L0Q5_9FLAO</name>
<dbReference type="CDD" id="cd05930">
    <property type="entry name" value="A_NRPS"/>
    <property type="match status" value="1"/>
</dbReference>
<evidence type="ECO:0000259" key="1">
    <source>
        <dbReference type="PROSITE" id="PS50075"/>
    </source>
</evidence>